<reference evidence="44" key="1">
    <citation type="submission" date="2025-08" db="UniProtKB">
        <authorList>
            <consortium name="RefSeq"/>
        </authorList>
    </citation>
    <scope>IDENTIFICATION</scope>
</reference>
<evidence type="ECO:0000259" key="42">
    <source>
        <dbReference type="Pfam" id="PF07859"/>
    </source>
</evidence>
<feature type="domain" description="Alpha/beta hydrolase fold-3" evidence="42">
    <location>
        <begin position="573"/>
        <end position="637"/>
    </location>
</feature>
<evidence type="ECO:0000256" key="12">
    <source>
        <dbReference type="ARBA" id="ARBA00015845"/>
    </source>
</evidence>
<sequence>MEENERRSGLYLIGILQQTLQNNIDYFACTCQDDFTQNFVELLGALGELEKIASQIHGFAFKYDYDVRIPANGYRTYCLLVERFVSNTLDLSRQIVEKRDSMFFRAGKFAKDVEVRVVACKELRKAGAMLLTLAAKSEGNNLFISDPAEFKSLLKDSTSFDKRPFLGRMLGYPLCESLQNCLSAVSIAMATFSEQYKNESSVVASFAASLFNSTKYGMDIDDRAERNATIIKNGGIDFLKSFWTLNEMPITKRISGWISPSLEVCENVTLPLVPLKLERRGEALDVPYPSSHLPTQPVKALLLSHVWRQGQDALAGTPPASAYEYPPTSTMFLHLHGGGFIAQSPESHEIYLRGWASELQMPLMSIDYSLAPEAPFPRALEEVFYAYAWLINNPYAVGWSGEKIVVGGDSCGGNLAIALALKCIHLEVRPPDALFSAYSPLNLRLSPAPSRLLCCMDPLLPFEFLLLCVHSYVGVDVKPNDSGSPVKVSSQNLEIRIDNGINEDPQPVGDSGQEKDTIQGITDAVYDTTAKLYQDHFVRPLEMFTGTNQAWQSSHWFSPENPNAQEIIDRIDDLAASPFISPLLADDQLLSRLPPTYLLGLHLDPSLDDMVSFAKRLGRLGRFVEFVVLDRLPHGFLNFVPFSTEAAEASKVCCDMLRDAFALVPPNPINPLEEVPL</sequence>
<evidence type="ECO:0000256" key="33">
    <source>
        <dbReference type="ARBA" id="ARBA00048657"/>
    </source>
</evidence>
<dbReference type="Gene3D" id="3.40.50.1820">
    <property type="entry name" value="alpha/beta hydrolase"/>
    <property type="match status" value="2"/>
</dbReference>
<evidence type="ECO:0000313" key="43">
    <source>
        <dbReference type="Proteomes" id="UP000694867"/>
    </source>
</evidence>
<evidence type="ECO:0000256" key="5">
    <source>
        <dbReference type="ARBA" id="ARBA00004502"/>
    </source>
</evidence>
<evidence type="ECO:0000256" key="28">
    <source>
        <dbReference type="ARBA" id="ARBA00047458"/>
    </source>
</evidence>
<dbReference type="GO" id="GO:0004771">
    <property type="term" value="F:sterol ester esterase activity"/>
    <property type="evidence" value="ECO:0007669"/>
    <property type="project" value="TreeGrafter"/>
</dbReference>
<comment type="catalytic activity">
    <reaction evidence="31">
        <text>a diacylglycerol + H2O = a monoacylglycerol + a fatty acid + H(+)</text>
        <dbReference type="Rhea" id="RHEA:32731"/>
        <dbReference type="ChEBI" id="CHEBI:15377"/>
        <dbReference type="ChEBI" id="CHEBI:15378"/>
        <dbReference type="ChEBI" id="CHEBI:17408"/>
        <dbReference type="ChEBI" id="CHEBI:18035"/>
        <dbReference type="ChEBI" id="CHEBI:28868"/>
        <dbReference type="EC" id="3.1.1.79"/>
    </reaction>
</comment>
<evidence type="ECO:0000256" key="36">
    <source>
        <dbReference type="ARBA" id="ARBA00049143"/>
    </source>
</evidence>
<keyword evidence="15" id="KW-0153">Cholesterol metabolism</keyword>
<comment type="catalytic activity">
    <reaction evidence="37">
        <text>a monoacylglycerol + H2O = glycerol + a fatty acid + H(+)</text>
        <dbReference type="Rhea" id="RHEA:15245"/>
        <dbReference type="ChEBI" id="CHEBI:15377"/>
        <dbReference type="ChEBI" id="CHEBI:15378"/>
        <dbReference type="ChEBI" id="CHEBI:17408"/>
        <dbReference type="ChEBI" id="CHEBI:17754"/>
        <dbReference type="ChEBI" id="CHEBI:28868"/>
        <dbReference type="EC" id="3.1.1.79"/>
    </reaction>
</comment>
<comment type="similarity">
    <text evidence="9">Belongs to the 'GDXG' lipolytic enzyme family.</text>
</comment>
<comment type="catalytic activity">
    <reaction evidence="1">
        <text>a triacylglycerol + H2O = a diacylglycerol + a fatty acid + H(+)</text>
        <dbReference type="Rhea" id="RHEA:12044"/>
        <dbReference type="ChEBI" id="CHEBI:15377"/>
        <dbReference type="ChEBI" id="CHEBI:15378"/>
        <dbReference type="ChEBI" id="CHEBI:17855"/>
        <dbReference type="ChEBI" id="CHEBI:18035"/>
        <dbReference type="ChEBI" id="CHEBI:28868"/>
        <dbReference type="EC" id="3.1.1.79"/>
    </reaction>
</comment>
<evidence type="ECO:0000256" key="6">
    <source>
        <dbReference type="ARBA" id="ARBA00004514"/>
    </source>
</evidence>
<evidence type="ECO:0000256" key="31">
    <source>
        <dbReference type="ARBA" id="ARBA00047674"/>
    </source>
</evidence>
<comment type="subunit">
    <text evidence="26">Monomer and homodimer. Interacts with CAVIN1 in the adipocyte cytoplasm. Interacts with PLIN5.</text>
</comment>
<dbReference type="SUPFAM" id="SSF53474">
    <property type="entry name" value="alpha/beta-Hydrolases"/>
    <property type="match status" value="1"/>
</dbReference>
<evidence type="ECO:0000256" key="14">
    <source>
        <dbReference type="ARBA" id="ARBA00022490"/>
    </source>
</evidence>
<evidence type="ECO:0000256" key="9">
    <source>
        <dbReference type="ARBA" id="ARBA00010515"/>
    </source>
</evidence>
<evidence type="ECO:0000256" key="10">
    <source>
        <dbReference type="ARBA" id="ARBA00013088"/>
    </source>
</evidence>
<dbReference type="Pfam" id="PF07859">
    <property type="entry name" value="Abhydrolase_3"/>
    <property type="match status" value="2"/>
</dbReference>
<dbReference type="CTD" id="37289"/>
<comment type="catalytic activity">
    <reaction evidence="33">
        <text>1,2-di-(9Z-octadecenoyl)-glycerol + (9Z)-octadecenoate + H(+) = 1,2,3-tri-(9Z-octadecenoyl)-glycerol + H2O</text>
        <dbReference type="Rhea" id="RHEA:38379"/>
        <dbReference type="ChEBI" id="CHEBI:15377"/>
        <dbReference type="ChEBI" id="CHEBI:15378"/>
        <dbReference type="ChEBI" id="CHEBI:30823"/>
        <dbReference type="ChEBI" id="CHEBI:52323"/>
        <dbReference type="ChEBI" id="CHEBI:53753"/>
    </reaction>
    <physiologicalReaction direction="right-to-left" evidence="33">
        <dbReference type="Rhea" id="RHEA:38381"/>
    </physiologicalReaction>
</comment>
<dbReference type="KEGG" id="goe:100899032"/>
<feature type="domain" description="Hormone-sensitive lipase N-terminal" evidence="41">
    <location>
        <begin position="15"/>
        <end position="312"/>
    </location>
</feature>
<comment type="catalytic activity">
    <reaction evidence="38">
        <text>1,3-di-(9Z-octadecenoyl)-glycerol + H2O = 1-(9Z-octadecenoyl)-glycerol + (9Z)-octadecenoate + H(+)</text>
        <dbReference type="Rhea" id="RHEA:39939"/>
        <dbReference type="ChEBI" id="CHEBI:15377"/>
        <dbReference type="ChEBI" id="CHEBI:15378"/>
        <dbReference type="ChEBI" id="CHEBI:30823"/>
        <dbReference type="ChEBI" id="CHEBI:75342"/>
        <dbReference type="ChEBI" id="CHEBI:75735"/>
    </reaction>
    <physiologicalReaction direction="left-to-right" evidence="38">
        <dbReference type="Rhea" id="RHEA:39940"/>
    </physiologicalReaction>
</comment>
<comment type="catalytic activity">
    <reaction evidence="27">
        <text>1-(9Z-octadecenoyl)-glycerol + H2O = glycerol + (9Z)-octadecenoate + H(+)</text>
        <dbReference type="Rhea" id="RHEA:38487"/>
        <dbReference type="ChEBI" id="CHEBI:15377"/>
        <dbReference type="ChEBI" id="CHEBI:15378"/>
        <dbReference type="ChEBI" id="CHEBI:17754"/>
        <dbReference type="ChEBI" id="CHEBI:30823"/>
        <dbReference type="ChEBI" id="CHEBI:75342"/>
    </reaction>
    <physiologicalReaction direction="left-to-right" evidence="27">
        <dbReference type="Rhea" id="RHEA:38488"/>
    </physiologicalReaction>
</comment>
<dbReference type="GO" id="GO:0005829">
    <property type="term" value="C:cytosol"/>
    <property type="evidence" value="ECO:0007669"/>
    <property type="project" value="UniProtKB-SubCell"/>
</dbReference>
<dbReference type="InterPro" id="IPR013094">
    <property type="entry name" value="AB_hydrolase_3"/>
</dbReference>
<evidence type="ECO:0000256" key="34">
    <source>
        <dbReference type="ARBA" id="ARBA00048674"/>
    </source>
</evidence>
<feature type="domain" description="Alpha/beta hydrolase fold-3" evidence="42">
    <location>
        <begin position="333"/>
        <end position="451"/>
    </location>
</feature>
<evidence type="ECO:0000256" key="2">
    <source>
        <dbReference type="ARBA" id="ARBA00001613"/>
    </source>
</evidence>
<comment type="catalytic activity">
    <reaction evidence="34">
        <text>1,2-di-(9Z-octadecenoyl)-glycerol + H2O = (9Z-octadecenoyl)-glycerol + (9Z)-octadecenoate + H(+)</text>
        <dbReference type="Rhea" id="RHEA:38455"/>
        <dbReference type="ChEBI" id="CHEBI:15377"/>
        <dbReference type="ChEBI" id="CHEBI:15378"/>
        <dbReference type="ChEBI" id="CHEBI:30823"/>
        <dbReference type="ChEBI" id="CHEBI:52323"/>
        <dbReference type="ChEBI" id="CHEBI:75937"/>
    </reaction>
    <physiologicalReaction direction="left-to-right" evidence="34">
        <dbReference type="Rhea" id="RHEA:38456"/>
    </physiologicalReaction>
</comment>
<keyword evidence="21" id="KW-1207">Sterol metabolism</keyword>
<evidence type="ECO:0000256" key="25">
    <source>
        <dbReference type="ARBA" id="ARBA00031112"/>
    </source>
</evidence>
<comment type="catalytic activity">
    <reaction evidence="32">
        <text>1,2,3-tri-(9Z-octadecenoyl)-glycerol + H2O = di-(9Z)-octadecenoylglycerol + (9Z)-octadecenoate + H(+)</text>
        <dbReference type="Rhea" id="RHEA:38575"/>
        <dbReference type="ChEBI" id="CHEBI:15377"/>
        <dbReference type="ChEBI" id="CHEBI:15378"/>
        <dbReference type="ChEBI" id="CHEBI:30823"/>
        <dbReference type="ChEBI" id="CHEBI:53753"/>
        <dbReference type="ChEBI" id="CHEBI:75945"/>
    </reaction>
    <physiologicalReaction direction="left-to-right" evidence="32">
        <dbReference type="Rhea" id="RHEA:38576"/>
    </physiologicalReaction>
</comment>
<evidence type="ECO:0000256" key="24">
    <source>
        <dbReference type="ARBA" id="ARBA00030031"/>
    </source>
</evidence>
<keyword evidence="18" id="KW-0442">Lipid degradation</keyword>
<dbReference type="GO" id="GO:0047372">
    <property type="term" value="F:monoacylglycerol lipase activity"/>
    <property type="evidence" value="ECO:0007669"/>
    <property type="project" value="UniProtKB-EC"/>
</dbReference>
<evidence type="ECO:0000256" key="35">
    <source>
        <dbReference type="ARBA" id="ARBA00049053"/>
    </source>
</evidence>
<name>A0AAJ6VW49_9ACAR</name>
<evidence type="ECO:0000256" key="29">
    <source>
        <dbReference type="ARBA" id="ARBA00047476"/>
    </source>
</evidence>
<dbReference type="EC" id="3.1.1.79" evidence="10"/>
<evidence type="ECO:0000313" key="44">
    <source>
        <dbReference type="RefSeq" id="XP_003740965.1"/>
    </source>
</evidence>
<comment type="catalytic activity">
    <reaction evidence="23">
        <text>1-O-hexadecyl-2-acetyl-sn-glycerol + H2O = 1-O-hexadecyl-sn-glycerol + acetate + H(+)</text>
        <dbReference type="Rhea" id="RHEA:38563"/>
        <dbReference type="ChEBI" id="CHEBI:15377"/>
        <dbReference type="ChEBI" id="CHEBI:15378"/>
        <dbReference type="ChEBI" id="CHEBI:30089"/>
        <dbReference type="ChEBI" id="CHEBI:34115"/>
        <dbReference type="ChEBI" id="CHEBI:75936"/>
    </reaction>
    <physiologicalReaction direction="left-to-right" evidence="23">
        <dbReference type="Rhea" id="RHEA:38564"/>
    </physiologicalReaction>
</comment>
<keyword evidence="17" id="KW-0378">Hydrolase</keyword>
<evidence type="ECO:0000256" key="37">
    <source>
        <dbReference type="ARBA" id="ARBA00049208"/>
    </source>
</evidence>
<evidence type="ECO:0000259" key="41">
    <source>
        <dbReference type="Pfam" id="PF06350"/>
    </source>
</evidence>
<evidence type="ECO:0000256" key="39">
    <source>
        <dbReference type="ARBA" id="ARBA00049461"/>
    </source>
</evidence>
<evidence type="ECO:0000256" key="21">
    <source>
        <dbReference type="ARBA" id="ARBA00023166"/>
    </source>
</evidence>
<keyword evidence="22" id="KW-0753">Steroid metabolism</keyword>
<dbReference type="PANTHER" id="PTHR23025">
    <property type="entry name" value="TRIACYLGLYCEROL LIPASE"/>
    <property type="match status" value="1"/>
</dbReference>
<evidence type="ECO:0000256" key="19">
    <source>
        <dbReference type="ARBA" id="ARBA00023098"/>
    </source>
</evidence>
<evidence type="ECO:0000256" key="17">
    <source>
        <dbReference type="ARBA" id="ARBA00022801"/>
    </source>
</evidence>
<comment type="catalytic activity">
    <reaction evidence="30">
        <text>cholesteryl (9Z-octadecenoate) + H2O = cholesterol + (9Z)-octadecenoate + H(+)</text>
        <dbReference type="Rhea" id="RHEA:33875"/>
        <dbReference type="ChEBI" id="CHEBI:15377"/>
        <dbReference type="ChEBI" id="CHEBI:15378"/>
        <dbReference type="ChEBI" id="CHEBI:16113"/>
        <dbReference type="ChEBI" id="CHEBI:30823"/>
        <dbReference type="ChEBI" id="CHEBI:46898"/>
    </reaction>
    <physiologicalReaction direction="left-to-right" evidence="30">
        <dbReference type="Rhea" id="RHEA:33876"/>
    </physiologicalReaction>
</comment>
<comment type="catalytic activity">
    <reaction evidence="28">
        <text>1,2-di-(9Z-octadecenoyl)-glycerol + H2O = 2-(9Z-octadecenoyl)-glycerol + (9Z)-octadecenoate + H(+)</text>
        <dbReference type="Rhea" id="RHEA:38659"/>
        <dbReference type="ChEBI" id="CHEBI:15377"/>
        <dbReference type="ChEBI" id="CHEBI:15378"/>
        <dbReference type="ChEBI" id="CHEBI:30823"/>
        <dbReference type="ChEBI" id="CHEBI:52323"/>
        <dbReference type="ChEBI" id="CHEBI:73990"/>
    </reaction>
    <physiologicalReaction direction="left-to-right" evidence="28">
        <dbReference type="Rhea" id="RHEA:38660"/>
    </physiologicalReaction>
</comment>
<gene>
    <name evidence="44" type="primary">LOC100899032</name>
</gene>
<evidence type="ECO:0000256" key="15">
    <source>
        <dbReference type="ARBA" id="ARBA00022548"/>
    </source>
</evidence>
<dbReference type="PANTHER" id="PTHR23025:SF3">
    <property type="entry name" value="HORMONE-SENSITIVE LIPASE"/>
    <property type="match status" value="1"/>
</dbReference>
<evidence type="ECO:0000256" key="1">
    <source>
        <dbReference type="ARBA" id="ARBA00000803"/>
    </source>
</evidence>
<evidence type="ECO:0000256" key="23">
    <source>
        <dbReference type="ARBA" id="ARBA00023406"/>
    </source>
</evidence>
<keyword evidence="43" id="KW-1185">Reference proteome</keyword>
<comment type="catalytic activity">
    <reaction evidence="40">
        <text>1,2-di-(9Z-octadecenoyl)-sn-glycerol + H2O = (9Z-octadecenoyl)-glycerol + (9Z)-octadecenoate + H(+)</text>
        <dbReference type="Rhea" id="RHEA:39935"/>
        <dbReference type="ChEBI" id="CHEBI:15377"/>
        <dbReference type="ChEBI" id="CHEBI:15378"/>
        <dbReference type="ChEBI" id="CHEBI:30823"/>
        <dbReference type="ChEBI" id="CHEBI:52333"/>
        <dbReference type="ChEBI" id="CHEBI:75937"/>
    </reaction>
    <physiologicalReaction direction="left-to-right" evidence="40">
        <dbReference type="Rhea" id="RHEA:39936"/>
    </physiologicalReaction>
</comment>
<evidence type="ECO:0000256" key="4">
    <source>
        <dbReference type="ARBA" id="ARBA00004345"/>
    </source>
</evidence>
<comment type="catalytic activity">
    <reaction evidence="2">
        <text>Hydrolyzes glycerol monoesters of long-chain fatty acids.</text>
        <dbReference type="EC" id="3.1.1.23"/>
    </reaction>
</comment>
<evidence type="ECO:0000256" key="16">
    <source>
        <dbReference type="ARBA" id="ARBA00022677"/>
    </source>
</evidence>
<evidence type="ECO:0000256" key="13">
    <source>
        <dbReference type="ARBA" id="ARBA00022475"/>
    </source>
</evidence>
<accession>A0AAJ6VW49</accession>
<evidence type="ECO:0000256" key="27">
    <source>
        <dbReference type="ARBA" id="ARBA00047438"/>
    </source>
</evidence>
<dbReference type="PROSITE" id="PS01173">
    <property type="entry name" value="LIPASE_GDXG_HIS"/>
    <property type="match status" value="1"/>
</dbReference>
<evidence type="ECO:0000256" key="30">
    <source>
        <dbReference type="ARBA" id="ARBA00047653"/>
    </source>
</evidence>
<evidence type="ECO:0000256" key="20">
    <source>
        <dbReference type="ARBA" id="ARBA00023136"/>
    </source>
</evidence>
<comment type="pathway">
    <text evidence="7">Glycerolipid metabolism; triacylglycerol degradation.</text>
</comment>
<comment type="catalytic activity">
    <reaction evidence="29">
        <text>2-(5Z,8Z,11Z,14Z-eicosatetraenoyl)-glycerol + H2O = glycerol + (5Z,8Z,11Z,14Z)-eicosatetraenoate + H(+)</text>
        <dbReference type="Rhea" id="RHEA:26132"/>
        <dbReference type="ChEBI" id="CHEBI:15377"/>
        <dbReference type="ChEBI" id="CHEBI:15378"/>
        <dbReference type="ChEBI" id="CHEBI:17754"/>
        <dbReference type="ChEBI" id="CHEBI:32395"/>
        <dbReference type="ChEBI" id="CHEBI:52392"/>
    </reaction>
    <physiologicalReaction direction="left-to-right" evidence="29">
        <dbReference type="Rhea" id="RHEA:26133"/>
    </physiologicalReaction>
</comment>
<evidence type="ECO:0000256" key="11">
    <source>
        <dbReference type="ARBA" id="ARBA00013254"/>
    </source>
</evidence>
<comment type="catalytic activity">
    <reaction evidence="39">
        <text>2-(9Z-octadecenoyl)-glycerol + H2O = glycerol + (9Z)-octadecenoate + H(+)</text>
        <dbReference type="Rhea" id="RHEA:38491"/>
        <dbReference type="ChEBI" id="CHEBI:15377"/>
        <dbReference type="ChEBI" id="CHEBI:15378"/>
        <dbReference type="ChEBI" id="CHEBI:17754"/>
        <dbReference type="ChEBI" id="CHEBI:30823"/>
        <dbReference type="ChEBI" id="CHEBI:73990"/>
    </reaction>
    <physiologicalReaction direction="left-to-right" evidence="39">
        <dbReference type="Rhea" id="RHEA:38492"/>
    </physiologicalReaction>
</comment>
<evidence type="ECO:0000256" key="38">
    <source>
        <dbReference type="ARBA" id="ARBA00049372"/>
    </source>
</evidence>
<dbReference type="Proteomes" id="UP000694867">
    <property type="component" value="Unplaced"/>
</dbReference>
<protein>
    <recommendedName>
        <fullName evidence="12">Hormone-sensitive lipase</fullName>
        <ecNumber evidence="11">3.1.1.23</ecNumber>
        <ecNumber evidence="10">3.1.1.79</ecNumber>
    </recommendedName>
    <alternativeName>
        <fullName evidence="25">Monoacylglycerol lipase LIPE</fullName>
    </alternativeName>
    <alternativeName>
        <fullName evidence="24">Retinyl ester hydrolase</fullName>
    </alternativeName>
</protein>
<keyword evidence="19" id="KW-0443">Lipid metabolism</keyword>
<evidence type="ECO:0000256" key="26">
    <source>
        <dbReference type="ARBA" id="ARBA00046695"/>
    </source>
</evidence>
<evidence type="ECO:0000256" key="32">
    <source>
        <dbReference type="ARBA" id="ARBA00048386"/>
    </source>
</evidence>
<organism evidence="43 44">
    <name type="scientific">Galendromus occidentalis</name>
    <name type="common">western predatory mite</name>
    <dbReference type="NCBI Taxonomy" id="34638"/>
    <lineage>
        <taxon>Eukaryota</taxon>
        <taxon>Metazoa</taxon>
        <taxon>Ecdysozoa</taxon>
        <taxon>Arthropoda</taxon>
        <taxon>Chelicerata</taxon>
        <taxon>Arachnida</taxon>
        <taxon>Acari</taxon>
        <taxon>Parasitiformes</taxon>
        <taxon>Mesostigmata</taxon>
        <taxon>Gamasina</taxon>
        <taxon>Phytoseioidea</taxon>
        <taxon>Phytoseiidae</taxon>
        <taxon>Typhlodrominae</taxon>
        <taxon>Galendromus</taxon>
    </lineage>
</organism>
<comment type="catalytic activity">
    <reaction evidence="35">
        <text>all-trans-retinyl hexadecanoate + H2O = all-trans-retinol + hexadecanoate + H(+)</text>
        <dbReference type="Rhea" id="RHEA:13933"/>
        <dbReference type="ChEBI" id="CHEBI:7896"/>
        <dbReference type="ChEBI" id="CHEBI:15377"/>
        <dbReference type="ChEBI" id="CHEBI:15378"/>
        <dbReference type="ChEBI" id="CHEBI:17336"/>
        <dbReference type="ChEBI" id="CHEBI:17616"/>
    </reaction>
    <physiologicalReaction direction="left-to-right" evidence="35">
        <dbReference type="Rhea" id="RHEA:13934"/>
    </physiologicalReaction>
</comment>
<comment type="subcellular location">
    <subcellularLocation>
        <location evidence="3">Cell membrane</location>
    </subcellularLocation>
    <subcellularLocation>
        <location evidence="6">Cytoplasm</location>
        <location evidence="6">Cytosol</location>
    </subcellularLocation>
    <subcellularLocation>
        <location evidence="5">Lipid droplet</location>
    </subcellularLocation>
    <subcellularLocation>
        <location evidence="4">Membrane</location>
        <location evidence="4">Caveola</location>
    </subcellularLocation>
</comment>
<keyword evidence="20" id="KW-0472">Membrane</keyword>
<dbReference type="RefSeq" id="XP_003740965.1">
    <property type="nucleotide sequence ID" value="XM_003740917.1"/>
</dbReference>
<proteinExistence type="inferred from homology"/>
<keyword evidence="14" id="KW-0963">Cytoplasm</keyword>
<dbReference type="InterPro" id="IPR010468">
    <property type="entry name" value="HSL_N"/>
</dbReference>
<dbReference type="EC" id="3.1.1.23" evidence="11"/>
<dbReference type="GeneID" id="100899032"/>
<dbReference type="InterPro" id="IPR002168">
    <property type="entry name" value="Lipase_GDXG_HIS_AS"/>
</dbReference>
<keyword evidence="16" id="KW-0551">Lipid droplet</keyword>
<comment type="pathway">
    <text evidence="8">Lipid metabolism.</text>
</comment>
<dbReference type="GO" id="GO:0005901">
    <property type="term" value="C:caveola"/>
    <property type="evidence" value="ECO:0007669"/>
    <property type="project" value="UniProtKB-SubCell"/>
</dbReference>
<evidence type="ECO:0000256" key="22">
    <source>
        <dbReference type="ARBA" id="ARBA00023221"/>
    </source>
</evidence>
<evidence type="ECO:0000256" key="18">
    <source>
        <dbReference type="ARBA" id="ARBA00022963"/>
    </source>
</evidence>
<dbReference type="GO" id="GO:0005811">
    <property type="term" value="C:lipid droplet"/>
    <property type="evidence" value="ECO:0007669"/>
    <property type="project" value="UniProtKB-SubCell"/>
</dbReference>
<dbReference type="AlphaFoldDB" id="A0AAJ6VW49"/>
<evidence type="ECO:0000256" key="3">
    <source>
        <dbReference type="ARBA" id="ARBA00004236"/>
    </source>
</evidence>
<evidence type="ECO:0000256" key="40">
    <source>
        <dbReference type="ARBA" id="ARBA00049519"/>
    </source>
</evidence>
<dbReference type="InterPro" id="IPR029058">
    <property type="entry name" value="AB_hydrolase_fold"/>
</dbReference>
<comment type="catalytic activity">
    <reaction evidence="36">
        <text>2,3-di-(9Z)-octadecenoyl-sn-glycerol + H2O = 2-(9Z-octadecenoyl)-glycerol + (9Z)-octadecenoate + H(+)</text>
        <dbReference type="Rhea" id="RHEA:38383"/>
        <dbReference type="ChEBI" id="CHEBI:15377"/>
        <dbReference type="ChEBI" id="CHEBI:15378"/>
        <dbReference type="ChEBI" id="CHEBI:30823"/>
        <dbReference type="ChEBI" id="CHEBI:73990"/>
        <dbReference type="ChEBI" id="CHEBI:75824"/>
    </reaction>
    <physiologicalReaction direction="left-to-right" evidence="36">
        <dbReference type="Rhea" id="RHEA:38384"/>
    </physiologicalReaction>
</comment>
<evidence type="ECO:0000256" key="7">
    <source>
        <dbReference type="ARBA" id="ARBA00004879"/>
    </source>
</evidence>
<dbReference type="Pfam" id="PF06350">
    <property type="entry name" value="HSL_N"/>
    <property type="match status" value="1"/>
</dbReference>
<keyword evidence="13" id="KW-1003">Cell membrane</keyword>
<evidence type="ECO:0000256" key="8">
    <source>
        <dbReference type="ARBA" id="ARBA00005189"/>
    </source>
</evidence>
<dbReference type="GO" id="GO:0008203">
    <property type="term" value="P:cholesterol metabolic process"/>
    <property type="evidence" value="ECO:0007669"/>
    <property type="project" value="UniProtKB-KW"/>
</dbReference>
<dbReference type="GO" id="GO:0004806">
    <property type="term" value="F:triacylglycerol lipase activity"/>
    <property type="evidence" value="ECO:0007669"/>
    <property type="project" value="TreeGrafter"/>
</dbReference>
<dbReference type="GO" id="GO:0019433">
    <property type="term" value="P:triglyceride catabolic process"/>
    <property type="evidence" value="ECO:0007669"/>
    <property type="project" value="TreeGrafter"/>
</dbReference>